<evidence type="ECO:0000259" key="13">
    <source>
        <dbReference type="PROSITE" id="PS51195"/>
    </source>
</evidence>
<keyword evidence="3 9" id="KW-0378">Hydrolase</keyword>
<protein>
    <recommendedName>
        <fullName evidence="1">RNA helicase</fullName>
        <ecNumber evidence="1">3.6.4.13</ecNumber>
    </recommendedName>
</protein>
<dbReference type="CDD" id="cd18787">
    <property type="entry name" value="SF2_C_DEAD"/>
    <property type="match status" value="1"/>
</dbReference>
<dbReference type="PROSITE" id="PS00039">
    <property type="entry name" value="DEAD_ATP_HELICASE"/>
    <property type="match status" value="1"/>
</dbReference>
<keyword evidence="2 9" id="KW-0547">Nucleotide-binding</keyword>
<proteinExistence type="inferred from homology"/>
<dbReference type="GO" id="GO:0005524">
    <property type="term" value="F:ATP binding"/>
    <property type="evidence" value="ECO:0007669"/>
    <property type="project" value="UniProtKB-KW"/>
</dbReference>
<dbReference type="OrthoDB" id="434041at2759"/>
<dbReference type="Proteomes" id="UP000738359">
    <property type="component" value="Unassembled WGS sequence"/>
</dbReference>
<dbReference type="PANTHER" id="PTHR47959">
    <property type="entry name" value="ATP-DEPENDENT RNA HELICASE RHLE-RELATED"/>
    <property type="match status" value="1"/>
</dbReference>
<dbReference type="GO" id="GO:0003724">
    <property type="term" value="F:RNA helicase activity"/>
    <property type="evidence" value="ECO:0007669"/>
    <property type="project" value="UniProtKB-EC"/>
</dbReference>
<dbReference type="InterPro" id="IPR027417">
    <property type="entry name" value="P-loop_NTPase"/>
</dbReference>
<dbReference type="Gene3D" id="3.40.50.300">
    <property type="entry name" value="P-loop containing nucleotide triphosphate hydrolases"/>
    <property type="match status" value="2"/>
</dbReference>
<evidence type="ECO:0000256" key="5">
    <source>
        <dbReference type="ARBA" id="ARBA00022840"/>
    </source>
</evidence>
<dbReference type="GO" id="GO:0005829">
    <property type="term" value="C:cytosol"/>
    <property type="evidence" value="ECO:0007669"/>
    <property type="project" value="TreeGrafter"/>
</dbReference>
<evidence type="ECO:0000256" key="3">
    <source>
        <dbReference type="ARBA" id="ARBA00022801"/>
    </source>
</evidence>
<comment type="similarity">
    <text evidence="9">Belongs to the DEAD box helicase family.</text>
</comment>
<organism evidence="14 15">
    <name type="scientific">Mortierella alpina</name>
    <name type="common">Oleaginous fungus</name>
    <name type="synonym">Mortierella renispora</name>
    <dbReference type="NCBI Taxonomy" id="64518"/>
    <lineage>
        <taxon>Eukaryota</taxon>
        <taxon>Fungi</taxon>
        <taxon>Fungi incertae sedis</taxon>
        <taxon>Mucoromycota</taxon>
        <taxon>Mortierellomycotina</taxon>
        <taxon>Mortierellomycetes</taxon>
        <taxon>Mortierellales</taxon>
        <taxon>Mortierellaceae</taxon>
        <taxon>Mortierella</taxon>
    </lineage>
</organism>
<dbReference type="Pfam" id="PF00270">
    <property type="entry name" value="DEAD"/>
    <property type="match status" value="1"/>
</dbReference>
<feature type="domain" description="Helicase C-terminal" evidence="12">
    <location>
        <begin position="277"/>
        <end position="421"/>
    </location>
</feature>
<dbReference type="InterPro" id="IPR050079">
    <property type="entry name" value="DEAD_box_RNA_helicase"/>
</dbReference>
<accession>A0A9P6JCZ1</accession>
<keyword evidence="4 9" id="KW-0347">Helicase</keyword>
<evidence type="ECO:0000256" key="1">
    <source>
        <dbReference type="ARBA" id="ARBA00012552"/>
    </source>
</evidence>
<dbReference type="PROSITE" id="PS51192">
    <property type="entry name" value="HELICASE_ATP_BIND_1"/>
    <property type="match status" value="1"/>
</dbReference>
<feature type="short sequence motif" description="Q motif" evidence="8">
    <location>
        <begin position="17"/>
        <end position="45"/>
    </location>
</feature>
<reference evidence="14" key="1">
    <citation type="journal article" date="2020" name="Fungal Divers.">
        <title>Resolving the Mortierellaceae phylogeny through synthesis of multi-gene phylogenetics and phylogenomics.</title>
        <authorList>
            <person name="Vandepol N."/>
            <person name="Liber J."/>
            <person name="Desiro A."/>
            <person name="Na H."/>
            <person name="Kennedy M."/>
            <person name="Barry K."/>
            <person name="Grigoriev I.V."/>
            <person name="Miller A.N."/>
            <person name="O'Donnell K."/>
            <person name="Stajich J.E."/>
            <person name="Bonito G."/>
        </authorList>
    </citation>
    <scope>NUCLEOTIDE SEQUENCE</scope>
    <source>
        <strain evidence="14">CK1249</strain>
    </source>
</reference>
<evidence type="ECO:0000256" key="9">
    <source>
        <dbReference type="RuleBase" id="RU000492"/>
    </source>
</evidence>
<dbReference type="SMART" id="SM00490">
    <property type="entry name" value="HELICc"/>
    <property type="match status" value="1"/>
</dbReference>
<keyword evidence="5 9" id="KW-0067">ATP-binding</keyword>
<comment type="catalytic activity">
    <reaction evidence="7">
        <text>ATP + H2O = ADP + phosphate + H(+)</text>
        <dbReference type="Rhea" id="RHEA:13065"/>
        <dbReference type="ChEBI" id="CHEBI:15377"/>
        <dbReference type="ChEBI" id="CHEBI:15378"/>
        <dbReference type="ChEBI" id="CHEBI:30616"/>
        <dbReference type="ChEBI" id="CHEBI:43474"/>
        <dbReference type="ChEBI" id="CHEBI:456216"/>
        <dbReference type="EC" id="3.6.4.13"/>
    </reaction>
</comment>
<evidence type="ECO:0000256" key="6">
    <source>
        <dbReference type="ARBA" id="ARBA00022884"/>
    </source>
</evidence>
<feature type="region of interest" description="Disordered" evidence="10">
    <location>
        <begin position="451"/>
        <end position="580"/>
    </location>
</feature>
<keyword evidence="6" id="KW-0694">RNA-binding</keyword>
<dbReference type="SUPFAM" id="SSF52540">
    <property type="entry name" value="P-loop containing nucleoside triphosphate hydrolases"/>
    <property type="match status" value="1"/>
</dbReference>
<feature type="compositionally biased region" description="Low complexity" evidence="10">
    <location>
        <begin position="418"/>
        <end position="427"/>
    </location>
</feature>
<evidence type="ECO:0000256" key="4">
    <source>
        <dbReference type="ARBA" id="ARBA00022806"/>
    </source>
</evidence>
<gene>
    <name evidence="14" type="primary">DDX20</name>
    <name evidence="14" type="ORF">BGZ70_009210</name>
</gene>
<evidence type="ECO:0000313" key="15">
    <source>
        <dbReference type="Proteomes" id="UP000738359"/>
    </source>
</evidence>
<dbReference type="Pfam" id="PF00271">
    <property type="entry name" value="Helicase_C"/>
    <property type="match status" value="1"/>
</dbReference>
<feature type="region of interest" description="Disordered" evidence="10">
    <location>
        <begin position="418"/>
        <end position="439"/>
    </location>
</feature>
<feature type="domain" description="Helicase ATP-binding" evidence="11">
    <location>
        <begin position="48"/>
        <end position="233"/>
    </location>
</feature>
<dbReference type="GO" id="GO:0016787">
    <property type="term" value="F:hydrolase activity"/>
    <property type="evidence" value="ECO:0007669"/>
    <property type="project" value="UniProtKB-KW"/>
</dbReference>
<keyword evidence="15" id="KW-1185">Reference proteome</keyword>
<evidence type="ECO:0000259" key="12">
    <source>
        <dbReference type="PROSITE" id="PS51194"/>
    </source>
</evidence>
<dbReference type="InterPro" id="IPR001650">
    <property type="entry name" value="Helicase_C-like"/>
</dbReference>
<evidence type="ECO:0000256" key="10">
    <source>
        <dbReference type="SAM" id="MobiDB-lite"/>
    </source>
</evidence>
<dbReference type="InterPro" id="IPR011545">
    <property type="entry name" value="DEAD/DEAH_box_helicase_dom"/>
</dbReference>
<dbReference type="AlphaFoldDB" id="A0A9P6JCZ1"/>
<dbReference type="InterPro" id="IPR014001">
    <property type="entry name" value="Helicase_ATP-bd"/>
</dbReference>
<evidence type="ECO:0000259" key="11">
    <source>
        <dbReference type="PROSITE" id="PS51192"/>
    </source>
</evidence>
<dbReference type="PANTHER" id="PTHR47959:SF1">
    <property type="entry name" value="ATP-DEPENDENT RNA HELICASE DBPA"/>
    <property type="match status" value="1"/>
</dbReference>
<dbReference type="SMART" id="SM00487">
    <property type="entry name" value="DEXDc"/>
    <property type="match status" value="1"/>
</dbReference>
<dbReference type="PROSITE" id="PS51194">
    <property type="entry name" value="HELICASE_CTER"/>
    <property type="match status" value="1"/>
</dbReference>
<dbReference type="InterPro" id="IPR014014">
    <property type="entry name" value="RNA_helicase_DEAD_Q_motif"/>
</dbReference>
<feature type="compositionally biased region" description="Basic and acidic residues" evidence="10">
    <location>
        <begin position="490"/>
        <end position="507"/>
    </location>
</feature>
<dbReference type="EMBL" id="JAAAHY010000073">
    <property type="protein sequence ID" value="KAF9967530.1"/>
    <property type="molecule type" value="Genomic_DNA"/>
</dbReference>
<dbReference type="InterPro" id="IPR000629">
    <property type="entry name" value="RNA-helicase_DEAD-box_CS"/>
</dbReference>
<dbReference type="GO" id="GO:0003723">
    <property type="term" value="F:RNA binding"/>
    <property type="evidence" value="ECO:0007669"/>
    <property type="project" value="UniProtKB-KW"/>
</dbReference>
<name>A0A9P6JCZ1_MORAP</name>
<dbReference type="PROSITE" id="PS51195">
    <property type="entry name" value="Q_MOTIF"/>
    <property type="match status" value="1"/>
</dbReference>
<evidence type="ECO:0000256" key="2">
    <source>
        <dbReference type="ARBA" id="ARBA00022741"/>
    </source>
</evidence>
<feature type="domain" description="DEAD-box RNA helicase Q" evidence="13">
    <location>
        <begin position="17"/>
        <end position="45"/>
    </location>
</feature>
<evidence type="ECO:0000256" key="7">
    <source>
        <dbReference type="ARBA" id="ARBA00047984"/>
    </source>
</evidence>
<feature type="compositionally biased region" description="Basic and acidic residues" evidence="10">
    <location>
        <begin position="451"/>
        <end position="461"/>
    </location>
</feature>
<sequence length="662" mass="73757">MTLDRFHSSDVHINEDLDFSSLVSNPALLKGLTNSGYQRPSPIQLKTIPLGRLGLDLIAQAKSGTGKTVVFGVIAIESVLSAVAAQQNTSHSGSKEQPPRAVIIAPTREIAVQIQDVVQKLASAGLAETITCHAMIGGMPVQQDRKNLKQCSIVVGTPGRVRSLIDSGYLKPDLVRLLVLDEADKLMEDVFKEDIFEIAKGLGSNKQVMAFSATYDEDLLSHLDRLVKSPVYVMLSNGTPELEAVLQYSKLTKLDERHKASSIFMKQTLMMQAKFAELETLLTHVPFYQAIVFLNRRTQAADLVKFLTRKGWPALHIASGLSQEERLAVMDKARKFELRVLVCSDLIARGIDIDRVNLVINLDLPRDPETYLHRVGRTGRYGTTGLAVSIVDDAEQTTVETLKRDFGITIKEISTDDSTYSDITSHSQNRHHERPLQMSADQEQFKKLEAERKAGEQRVLQDDEVFPGDQETVSEQDGGEHPVTARKRRVAEIGHSEGNRNRSDTPTRKRRKKGFSLLTPEQTPSIEDSEVESMHVGENRLYGGQSQGDDAQMPDAQDTEHDEQQYDAAATHPAEDPNPLLYHGTDLYQSIHRRISHSTHTIPPSLCHLLLSSLRSNLEALDFNIRLSHLNLGPCSSRQICHSFRTDRLLFKTHLGVSYGML</sequence>
<evidence type="ECO:0000313" key="14">
    <source>
        <dbReference type="EMBL" id="KAF9967530.1"/>
    </source>
</evidence>
<evidence type="ECO:0000256" key="8">
    <source>
        <dbReference type="PROSITE-ProRule" id="PRU00552"/>
    </source>
</evidence>
<dbReference type="EC" id="3.6.4.13" evidence="1"/>
<comment type="caution">
    <text evidence="14">The sequence shown here is derived from an EMBL/GenBank/DDBJ whole genome shotgun (WGS) entry which is preliminary data.</text>
</comment>